<keyword evidence="5 8" id="KW-0863">Zinc-finger</keyword>
<keyword evidence="12" id="KW-1185">Reference proteome</keyword>
<dbReference type="InterPro" id="IPR001841">
    <property type="entry name" value="Znf_RING"/>
</dbReference>
<dbReference type="EMBL" id="JAGGNH010000002">
    <property type="protein sequence ID" value="KAJ0981942.1"/>
    <property type="molecule type" value="Genomic_DNA"/>
</dbReference>
<feature type="compositionally biased region" description="Basic and acidic residues" evidence="9">
    <location>
        <begin position="167"/>
        <end position="203"/>
    </location>
</feature>
<dbReference type="Gene3D" id="3.30.40.10">
    <property type="entry name" value="Zinc/RING finger domain, C3HC4 (zinc finger)"/>
    <property type="match status" value="1"/>
</dbReference>
<dbReference type="PROSITE" id="PS50089">
    <property type="entry name" value="ZF_RING_2"/>
    <property type="match status" value="1"/>
</dbReference>
<dbReference type="SUPFAM" id="SSF57850">
    <property type="entry name" value="RING/U-box"/>
    <property type="match status" value="1"/>
</dbReference>
<dbReference type="EC" id="2.3.2.27" evidence="2"/>
<evidence type="ECO:0000256" key="1">
    <source>
        <dbReference type="ARBA" id="ARBA00000900"/>
    </source>
</evidence>
<feature type="region of interest" description="Disordered" evidence="9">
    <location>
        <begin position="142"/>
        <end position="206"/>
    </location>
</feature>
<dbReference type="GO" id="GO:0061630">
    <property type="term" value="F:ubiquitin protein ligase activity"/>
    <property type="evidence" value="ECO:0007669"/>
    <property type="project" value="UniProtKB-EC"/>
</dbReference>
<evidence type="ECO:0000256" key="2">
    <source>
        <dbReference type="ARBA" id="ARBA00012483"/>
    </source>
</evidence>
<sequence length="302" mass="33902">MKGGDALGHGDDDQYQEDEQEELKSINGGSTLVQQLALCSIPRNWDVLVRWVMLSNISSVLWDWRSYLIDIDSGIWAGSMGSLLCCLRADDVEEEHANSDTLVSRQCICLRCLIQQLSHAQYIVLFQRGELHAGPASVRRLPSSASDIAAEDSSLPNTYRSPPRPLPYDDPRCSRPRERLTSRRDKCSSHSHEESEPLRRGFDQSDVETIADKEKQSGSKNEGVKLCCSNSSTDATSGSTYYFSSSEDEDVCPTCLEEYTSENPKIVMQCSHHFHLGCIYEWMERSEACPVCGKVMVFNEAR</sequence>
<evidence type="ECO:0000256" key="8">
    <source>
        <dbReference type="PROSITE-ProRule" id="PRU00175"/>
    </source>
</evidence>
<name>A0A9D5D071_9LILI</name>
<dbReference type="GO" id="GO:0008270">
    <property type="term" value="F:zinc ion binding"/>
    <property type="evidence" value="ECO:0007669"/>
    <property type="project" value="UniProtKB-KW"/>
</dbReference>
<proteinExistence type="predicted"/>
<evidence type="ECO:0000313" key="11">
    <source>
        <dbReference type="EMBL" id="KAJ0981942.1"/>
    </source>
</evidence>
<dbReference type="CDD" id="cd23116">
    <property type="entry name" value="RING-H2_AIRP1-like"/>
    <property type="match status" value="1"/>
</dbReference>
<dbReference type="Pfam" id="PF13639">
    <property type="entry name" value="zf-RING_2"/>
    <property type="match status" value="1"/>
</dbReference>
<feature type="domain" description="RING-type" evidence="10">
    <location>
        <begin position="252"/>
        <end position="292"/>
    </location>
</feature>
<keyword evidence="6" id="KW-0833">Ubl conjugation pathway</keyword>
<reference evidence="11" key="1">
    <citation type="submission" date="2021-03" db="EMBL/GenBank/DDBJ databases">
        <authorList>
            <person name="Li Z."/>
            <person name="Yang C."/>
        </authorList>
    </citation>
    <scope>NUCLEOTIDE SEQUENCE</scope>
    <source>
        <strain evidence="11">Dzin_1.0</strain>
        <tissue evidence="11">Leaf</tissue>
    </source>
</reference>
<dbReference type="SMART" id="SM00184">
    <property type="entry name" value="RING"/>
    <property type="match status" value="1"/>
</dbReference>
<evidence type="ECO:0000313" key="12">
    <source>
        <dbReference type="Proteomes" id="UP001085076"/>
    </source>
</evidence>
<dbReference type="AlphaFoldDB" id="A0A9D5D071"/>
<dbReference type="FunFam" id="3.30.40.10:FF:000359">
    <property type="entry name" value="E3 ubiquitin-protein ligase At3g02290-like"/>
    <property type="match status" value="1"/>
</dbReference>
<dbReference type="OrthoDB" id="8062037at2759"/>
<dbReference type="PANTHER" id="PTHR46463">
    <property type="entry name" value="ZINC FINGER, RING/FYVE/PHD-TYPE"/>
    <property type="match status" value="1"/>
</dbReference>
<dbReference type="PANTHER" id="PTHR46463:SF93">
    <property type="entry name" value="OS11G0629300 PROTEIN"/>
    <property type="match status" value="1"/>
</dbReference>
<evidence type="ECO:0000256" key="3">
    <source>
        <dbReference type="ARBA" id="ARBA00022679"/>
    </source>
</evidence>
<evidence type="ECO:0000256" key="7">
    <source>
        <dbReference type="ARBA" id="ARBA00022833"/>
    </source>
</evidence>
<protein>
    <recommendedName>
        <fullName evidence="2">RING-type E3 ubiquitin transferase</fullName>
        <ecNumber evidence="2">2.3.2.27</ecNumber>
    </recommendedName>
</protein>
<organism evidence="11 12">
    <name type="scientific">Dioscorea zingiberensis</name>
    <dbReference type="NCBI Taxonomy" id="325984"/>
    <lineage>
        <taxon>Eukaryota</taxon>
        <taxon>Viridiplantae</taxon>
        <taxon>Streptophyta</taxon>
        <taxon>Embryophyta</taxon>
        <taxon>Tracheophyta</taxon>
        <taxon>Spermatophyta</taxon>
        <taxon>Magnoliopsida</taxon>
        <taxon>Liliopsida</taxon>
        <taxon>Dioscoreales</taxon>
        <taxon>Dioscoreaceae</taxon>
        <taxon>Dioscorea</taxon>
    </lineage>
</organism>
<comment type="catalytic activity">
    <reaction evidence="1">
        <text>S-ubiquitinyl-[E2 ubiquitin-conjugating enzyme]-L-cysteine + [acceptor protein]-L-lysine = [E2 ubiquitin-conjugating enzyme]-L-cysteine + N(6)-ubiquitinyl-[acceptor protein]-L-lysine.</text>
        <dbReference type="EC" id="2.3.2.27"/>
    </reaction>
</comment>
<feature type="compositionally biased region" description="Low complexity" evidence="9">
    <location>
        <begin position="143"/>
        <end position="154"/>
    </location>
</feature>
<gene>
    <name evidence="11" type="ORF">J5N97_010197</name>
</gene>
<reference evidence="11" key="2">
    <citation type="journal article" date="2022" name="Hortic Res">
        <title>The genome of Dioscorea zingiberensis sheds light on the biosynthesis, origin and evolution of the medicinally important diosgenin saponins.</title>
        <authorList>
            <person name="Li Y."/>
            <person name="Tan C."/>
            <person name="Li Z."/>
            <person name="Guo J."/>
            <person name="Li S."/>
            <person name="Chen X."/>
            <person name="Wang C."/>
            <person name="Dai X."/>
            <person name="Yang H."/>
            <person name="Song W."/>
            <person name="Hou L."/>
            <person name="Xu J."/>
            <person name="Tong Z."/>
            <person name="Xu A."/>
            <person name="Yuan X."/>
            <person name="Wang W."/>
            <person name="Yang Q."/>
            <person name="Chen L."/>
            <person name="Sun Z."/>
            <person name="Wang K."/>
            <person name="Pan B."/>
            <person name="Chen J."/>
            <person name="Bao Y."/>
            <person name="Liu F."/>
            <person name="Qi X."/>
            <person name="Gang D.R."/>
            <person name="Wen J."/>
            <person name="Li J."/>
        </authorList>
    </citation>
    <scope>NUCLEOTIDE SEQUENCE</scope>
    <source>
        <strain evidence="11">Dzin_1.0</strain>
    </source>
</reference>
<keyword evidence="3" id="KW-0808">Transferase</keyword>
<evidence type="ECO:0000256" key="9">
    <source>
        <dbReference type="SAM" id="MobiDB-lite"/>
    </source>
</evidence>
<evidence type="ECO:0000259" key="10">
    <source>
        <dbReference type="PROSITE" id="PS50089"/>
    </source>
</evidence>
<comment type="caution">
    <text evidence="11">The sequence shown here is derived from an EMBL/GenBank/DDBJ whole genome shotgun (WGS) entry which is preliminary data.</text>
</comment>
<evidence type="ECO:0000256" key="4">
    <source>
        <dbReference type="ARBA" id="ARBA00022723"/>
    </source>
</evidence>
<evidence type="ECO:0000256" key="5">
    <source>
        <dbReference type="ARBA" id="ARBA00022771"/>
    </source>
</evidence>
<accession>A0A9D5D071</accession>
<keyword evidence="7" id="KW-0862">Zinc</keyword>
<dbReference type="Proteomes" id="UP001085076">
    <property type="component" value="Miscellaneous, Linkage group lg02"/>
</dbReference>
<dbReference type="InterPro" id="IPR013083">
    <property type="entry name" value="Znf_RING/FYVE/PHD"/>
</dbReference>
<evidence type="ECO:0000256" key="6">
    <source>
        <dbReference type="ARBA" id="ARBA00022786"/>
    </source>
</evidence>
<keyword evidence="4" id="KW-0479">Metal-binding</keyword>